<keyword evidence="2" id="KW-1185">Reference proteome</keyword>
<dbReference type="AlphaFoldDB" id="A0A4Z0A5A7"/>
<comment type="caution">
    <text evidence="1">The sequence shown here is derived from an EMBL/GenBank/DDBJ whole genome shotgun (WGS) entry which is preliminary data.</text>
</comment>
<evidence type="ECO:0000313" key="2">
    <source>
        <dbReference type="Proteomes" id="UP000298061"/>
    </source>
</evidence>
<organism evidence="1 2">
    <name type="scientific">Hericium alpestre</name>
    <dbReference type="NCBI Taxonomy" id="135208"/>
    <lineage>
        <taxon>Eukaryota</taxon>
        <taxon>Fungi</taxon>
        <taxon>Dikarya</taxon>
        <taxon>Basidiomycota</taxon>
        <taxon>Agaricomycotina</taxon>
        <taxon>Agaricomycetes</taxon>
        <taxon>Russulales</taxon>
        <taxon>Hericiaceae</taxon>
        <taxon>Hericium</taxon>
    </lineage>
</organism>
<sequence length="64" mass="6786">MASPAKKGAAFFDELLKNSDPEIVKRIKAGVGDDLTTPGNLVAHILDGKLSLHVDNVKGWGETV</sequence>
<name>A0A4Z0A5A7_9AGAM</name>
<evidence type="ECO:0000313" key="1">
    <source>
        <dbReference type="EMBL" id="TFY81513.1"/>
    </source>
</evidence>
<accession>A0A4Z0A5A7</accession>
<dbReference type="Proteomes" id="UP000298061">
    <property type="component" value="Unassembled WGS sequence"/>
</dbReference>
<gene>
    <name evidence="1" type="ORF">EWM64_g2498</name>
</gene>
<reference evidence="1 2" key="1">
    <citation type="submission" date="2019-02" db="EMBL/GenBank/DDBJ databases">
        <title>Genome sequencing of the rare red list fungi Hericium alpestre (H. flagellum).</title>
        <authorList>
            <person name="Buettner E."/>
            <person name="Kellner H."/>
        </authorList>
    </citation>
    <scope>NUCLEOTIDE SEQUENCE [LARGE SCALE GENOMIC DNA]</scope>
    <source>
        <strain evidence="1 2">DSM 108284</strain>
    </source>
</reference>
<protein>
    <submittedName>
        <fullName evidence="1">Uncharacterized protein</fullName>
    </submittedName>
</protein>
<dbReference type="EMBL" id="SFCI01000203">
    <property type="protein sequence ID" value="TFY81513.1"/>
    <property type="molecule type" value="Genomic_DNA"/>
</dbReference>
<proteinExistence type="predicted"/>